<feature type="compositionally biased region" description="Acidic residues" evidence="1">
    <location>
        <begin position="104"/>
        <end position="117"/>
    </location>
</feature>
<sequence length="117" mass="14331">MPPTRLFKTQEDYTRYLSRLASYREYRRNHRDKCRAKGRERMARLRASQTEEQRQRHQEAQARYRERFREQIAHRARRAAVKKNAAAGKKTTLRPKARQYWSDNDLDTSEDEEEDDW</sequence>
<protein>
    <submittedName>
        <fullName evidence="2">Uncharacterized protein</fullName>
    </submittedName>
</protein>
<feature type="region of interest" description="Disordered" evidence="1">
    <location>
        <begin position="42"/>
        <end position="62"/>
    </location>
</feature>
<accession>A0AAD7JX23</accession>
<evidence type="ECO:0000313" key="3">
    <source>
        <dbReference type="Proteomes" id="UP001215280"/>
    </source>
</evidence>
<dbReference type="Proteomes" id="UP001215280">
    <property type="component" value="Unassembled WGS sequence"/>
</dbReference>
<organism evidence="2 3">
    <name type="scientific">Mycena maculata</name>
    <dbReference type="NCBI Taxonomy" id="230809"/>
    <lineage>
        <taxon>Eukaryota</taxon>
        <taxon>Fungi</taxon>
        <taxon>Dikarya</taxon>
        <taxon>Basidiomycota</taxon>
        <taxon>Agaricomycotina</taxon>
        <taxon>Agaricomycetes</taxon>
        <taxon>Agaricomycetidae</taxon>
        <taxon>Agaricales</taxon>
        <taxon>Marasmiineae</taxon>
        <taxon>Mycenaceae</taxon>
        <taxon>Mycena</taxon>
    </lineage>
</organism>
<comment type="caution">
    <text evidence="2">The sequence shown here is derived from an EMBL/GenBank/DDBJ whole genome shotgun (WGS) entry which is preliminary data.</text>
</comment>
<dbReference type="AlphaFoldDB" id="A0AAD7JX23"/>
<reference evidence="2" key="1">
    <citation type="submission" date="2023-03" db="EMBL/GenBank/DDBJ databases">
        <title>Massive genome expansion in bonnet fungi (Mycena s.s.) driven by repeated elements and novel gene families across ecological guilds.</title>
        <authorList>
            <consortium name="Lawrence Berkeley National Laboratory"/>
            <person name="Harder C.B."/>
            <person name="Miyauchi S."/>
            <person name="Viragh M."/>
            <person name="Kuo A."/>
            <person name="Thoen E."/>
            <person name="Andreopoulos B."/>
            <person name="Lu D."/>
            <person name="Skrede I."/>
            <person name="Drula E."/>
            <person name="Henrissat B."/>
            <person name="Morin E."/>
            <person name="Kohler A."/>
            <person name="Barry K."/>
            <person name="LaButti K."/>
            <person name="Morin E."/>
            <person name="Salamov A."/>
            <person name="Lipzen A."/>
            <person name="Mereny Z."/>
            <person name="Hegedus B."/>
            <person name="Baldrian P."/>
            <person name="Stursova M."/>
            <person name="Weitz H."/>
            <person name="Taylor A."/>
            <person name="Grigoriev I.V."/>
            <person name="Nagy L.G."/>
            <person name="Martin F."/>
            <person name="Kauserud H."/>
        </authorList>
    </citation>
    <scope>NUCLEOTIDE SEQUENCE</scope>
    <source>
        <strain evidence="2">CBHHK188m</strain>
    </source>
</reference>
<feature type="region of interest" description="Disordered" evidence="1">
    <location>
        <begin position="75"/>
        <end position="117"/>
    </location>
</feature>
<keyword evidence="3" id="KW-1185">Reference proteome</keyword>
<proteinExistence type="predicted"/>
<name>A0AAD7JX23_9AGAR</name>
<dbReference type="EMBL" id="JARJLG010000017">
    <property type="protein sequence ID" value="KAJ7773601.1"/>
    <property type="molecule type" value="Genomic_DNA"/>
</dbReference>
<gene>
    <name evidence="2" type="ORF">DFH07DRAFT_952648</name>
</gene>
<evidence type="ECO:0000313" key="2">
    <source>
        <dbReference type="EMBL" id="KAJ7773601.1"/>
    </source>
</evidence>
<evidence type="ECO:0000256" key="1">
    <source>
        <dbReference type="SAM" id="MobiDB-lite"/>
    </source>
</evidence>